<name>A0AAD5YMJ9_9AGAR</name>
<feature type="compositionally biased region" description="Polar residues" evidence="1">
    <location>
        <begin position="177"/>
        <end position="192"/>
    </location>
</feature>
<comment type="caution">
    <text evidence="2">The sequence shown here is derived from an EMBL/GenBank/DDBJ whole genome shotgun (WGS) entry which is preliminary data.</text>
</comment>
<proteinExistence type="predicted"/>
<feature type="region of interest" description="Disordered" evidence="1">
    <location>
        <begin position="1"/>
        <end position="26"/>
    </location>
</feature>
<accession>A0AAD5YMJ9</accession>
<feature type="region of interest" description="Disordered" evidence="1">
    <location>
        <begin position="233"/>
        <end position="296"/>
    </location>
</feature>
<evidence type="ECO:0000313" key="2">
    <source>
        <dbReference type="EMBL" id="KAJ3563234.1"/>
    </source>
</evidence>
<feature type="region of interest" description="Disordered" evidence="1">
    <location>
        <begin position="375"/>
        <end position="413"/>
    </location>
</feature>
<keyword evidence="3" id="KW-1185">Reference proteome</keyword>
<organism evidence="2 3">
    <name type="scientific">Leucocoprinus birnbaumii</name>
    <dbReference type="NCBI Taxonomy" id="56174"/>
    <lineage>
        <taxon>Eukaryota</taxon>
        <taxon>Fungi</taxon>
        <taxon>Dikarya</taxon>
        <taxon>Basidiomycota</taxon>
        <taxon>Agaricomycotina</taxon>
        <taxon>Agaricomycetes</taxon>
        <taxon>Agaricomycetidae</taxon>
        <taxon>Agaricales</taxon>
        <taxon>Agaricineae</taxon>
        <taxon>Agaricaceae</taxon>
        <taxon>Leucocoprinus</taxon>
    </lineage>
</organism>
<feature type="region of interest" description="Disordered" evidence="1">
    <location>
        <begin position="129"/>
        <end position="192"/>
    </location>
</feature>
<feature type="region of interest" description="Disordered" evidence="1">
    <location>
        <begin position="554"/>
        <end position="613"/>
    </location>
</feature>
<feature type="compositionally biased region" description="Basic and acidic residues" evidence="1">
    <location>
        <begin position="583"/>
        <end position="594"/>
    </location>
</feature>
<feature type="compositionally biased region" description="Low complexity" evidence="1">
    <location>
        <begin position="52"/>
        <end position="64"/>
    </location>
</feature>
<feature type="compositionally biased region" description="Polar residues" evidence="1">
    <location>
        <begin position="596"/>
        <end position="609"/>
    </location>
</feature>
<evidence type="ECO:0000256" key="1">
    <source>
        <dbReference type="SAM" id="MobiDB-lite"/>
    </source>
</evidence>
<feature type="compositionally biased region" description="Polar residues" evidence="1">
    <location>
        <begin position="278"/>
        <end position="293"/>
    </location>
</feature>
<dbReference type="AlphaFoldDB" id="A0AAD5YMJ9"/>
<dbReference type="Proteomes" id="UP001213000">
    <property type="component" value="Unassembled WGS sequence"/>
</dbReference>
<sequence>MRTYTSNYHQHRRHTRPSRAASRYEPHEYKLRSYASYYHPGYSRPRPNYQTRSRSASDAYSYSRNRGRPSVQSSRYHRNASKSRLEILLRARQLSDSGARVCRTLSGEIAGSSTPSQQKKRVRFEEGRYATHNNTSPPEGRASPPSALNQHPGLSSRRHRARAVLPYDRSPNGRPSMPTSASNSQTANTQAGSLWQSLERISLGPNTTSYEAQSLPPLSGVEQRGGCLATYAGQSESFGPEQPSDCSGSNGTEQSDYRRHHQSFLDNQKSDAGLTPGATRSWQRTEQLEPSATSGSLALSISRASSLKDYLLPSSPCEAASLALSKKLPVPAAQYHESAPGVLGRSSHSYIPPPLPSEDALSTSLSLSTSARIEGGTWHSGTATGSTSSSSNTNSSARAAESSNAQDAHLRRDLTAPNLVSKWRSICPDQRETLTILDTLGPSPNTRRQHHTILKSIQTLLPSDSAIDLMNVSAASYGSEDMLISDDEIPLQSVQTPRNLLRTTSGISGATDILLQAPPASTLRLNLNSPLARMPNKSVGSSLAAEIDLGRTRTLRTSVSQPPSLLIPSFPPASESETSGVVDPRETNKAKYSETLHGNSGSGSCTASEFTRDPPVSESLMLARLMQRLEYGRSSADDDESSSELLDVLEIIVSRLREKERLRRR</sequence>
<feature type="region of interest" description="Disordered" evidence="1">
    <location>
        <begin position="337"/>
        <end position="363"/>
    </location>
</feature>
<feature type="region of interest" description="Disordered" evidence="1">
    <location>
        <begin position="38"/>
        <end position="79"/>
    </location>
</feature>
<reference evidence="2" key="1">
    <citation type="submission" date="2022-07" db="EMBL/GenBank/DDBJ databases">
        <title>Genome Sequence of Leucocoprinus birnbaumii.</title>
        <authorList>
            <person name="Buettner E."/>
        </authorList>
    </citation>
    <scope>NUCLEOTIDE SEQUENCE</scope>
    <source>
        <strain evidence="2">VT141</strain>
    </source>
</reference>
<protein>
    <submittedName>
        <fullName evidence="2">Uncharacterized protein</fullName>
    </submittedName>
</protein>
<dbReference type="EMBL" id="JANIEX010000780">
    <property type="protein sequence ID" value="KAJ3563234.1"/>
    <property type="molecule type" value="Genomic_DNA"/>
</dbReference>
<evidence type="ECO:0000313" key="3">
    <source>
        <dbReference type="Proteomes" id="UP001213000"/>
    </source>
</evidence>
<feature type="compositionally biased region" description="Low complexity" evidence="1">
    <location>
        <begin position="375"/>
        <end position="405"/>
    </location>
</feature>
<feature type="compositionally biased region" description="Polar residues" evidence="1">
    <location>
        <begin position="244"/>
        <end position="254"/>
    </location>
</feature>
<gene>
    <name evidence="2" type="ORF">NP233_g9070</name>
</gene>